<proteinExistence type="predicted"/>
<dbReference type="PANTHER" id="PTHR32410">
    <property type="entry name" value="CYSTEINE/HISTIDINE-RICH C1 DOMAIN FAMILY PROTEIN"/>
    <property type="match status" value="1"/>
</dbReference>
<dbReference type="AlphaFoldDB" id="A0AAD8IIQ2"/>
<feature type="domain" description="Zinc finger PHD-type" evidence="5">
    <location>
        <begin position="158"/>
        <end position="197"/>
    </location>
</feature>
<dbReference type="InterPro" id="IPR053192">
    <property type="entry name" value="Vacuole_Formation_Reg"/>
</dbReference>
<gene>
    <name evidence="6" type="ORF">POM88_023429</name>
</gene>
<protein>
    <submittedName>
        <fullName evidence="6">Phorbol-ester/DAG-type domain-containing protein</fullName>
    </submittedName>
</protein>
<keyword evidence="7" id="KW-1185">Reference proteome</keyword>
<keyword evidence="3" id="KW-0863">Zinc-finger</keyword>
<dbReference type="InterPro" id="IPR004146">
    <property type="entry name" value="DC1"/>
</dbReference>
<feature type="domain" description="Zinc finger PHD-type" evidence="5">
    <location>
        <begin position="447"/>
        <end position="488"/>
    </location>
</feature>
<dbReference type="PANTHER" id="PTHR32410:SF216">
    <property type="entry name" value="PHORBOL-ESTER_DAG-TYPE DOMAIN-CONTAINING PROTEIN"/>
    <property type="match status" value="1"/>
</dbReference>
<evidence type="ECO:0000313" key="6">
    <source>
        <dbReference type="EMBL" id="KAK1385694.1"/>
    </source>
</evidence>
<dbReference type="Pfam" id="PF03107">
    <property type="entry name" value="C1_2"/>
    <property type="match status" value="4"/>
</dbReference>
<dbReference type="InterPro" id="IPR001965">
    <property type="entry name" value="Znf_PHD"/>
</dbReference>
<name>A0AAD8IIQ2_9APIA</name>
<reference evidence="6" key="2">
    <citation type="submission" date="2023-05" db="EMBL/GenBank/DDBJ databases">
        <authorList>
            <person name="Schelkunov M.I."/>
        </authorList>
    </citation>
    <scope>NUCLEOTIDE SEQUENCE</scope>
    <source>
        <strain evidence="6">Hsosn_3</strain>
        <tissue evidence="6">Leaf</tissue>
    </source>
</reference>
<sequence>MGELIKHFCHEHKLILSGADESVVGKDVECVGCRQTINKLIDAFYRCNTSLINGSSSSDCAGFFMHKTCSELPPKFTHPVNPQHPLSLLARPYMKQLFYICDACECQSQGFMYGSDNHDFFVCLECVTSQLKSLEDRSYYHPGHNHPLTLVQSPALFLCHACNTTDTDLSYICTKCCFWIHKSCANAPITYQCKFHNEHTLILDYSLPQEYRKFGCRCSICDKPIIYRKWVYYCANCRFFAHVKCASLNEILSENEIDDEVRESNLMHFPAHDEASLHEMMQQCIMKATDALLHDSATAEPSPYINHWGHKHQLALRNKNAEPLTLDLNWKLANAELLICDGCTKPISFVDILYECNSCNFVLHRSCAHFPKWIDHHLAGKLGGTLAQEGNELAFFYCQGCGTLGNGISMSNETVVFHLGCASLPRIIKHEAHRHPLEQLKYPDDLFCKACLSGLEATDKETIMYGCEKCEFYIHIWCAFRPHLVKHRWDPHPLYLILFLKNVTDHPHEFNCEFCSEQINANTWFYHCNVCDQSYHTYCIDPSYFYSNIKCGATNIYSDSRPHSHGLTLAVNKKKQRCKICGMDACNCLVLECSPCKYMVHVDCY</sequence>
<reference evidence="6" key="1">
    <citation type="submission" date="2023-02" db="EMBL/GenBank/DDBJ databases">
        <title>Genome of toxic invasive species Heracleum sosnowskyi carries increased number of genes despite the absence of recent whole-genome duplications.</title>
        <authorList>
            <person name="Schelkunov M."/>
            <person name="Shtratnikova V."/>
            <person name="Makarenko M."/>
            <person name="Klepikova A."/>
            <person name="Omelchenko D."/>
            <person name="Novikova G."/>
            <person name="Obukhova E."/>
            <person name="Bogdanov V."/>
            <person name="Penin A."/>
            <person name="Logacheva M."/>
        </authorList>
    </citation>
    <scope>NUCLEOTIDE SEQUENCE</scope>
    <source>
        <strain evidence="6">Hsosn_3</strain>
        <tissue evidence="6">Leaf</tissue>
    </source>
</reference>
<accession>A0AAD8IIQ2</accession>
<evidence type="ECO:0000256" key="3">
    <source>
        <dbReference type="ARBA" id="ARBA00022771"/>
    </source>
</evidence>
<feature type="domain" description="Zinc finger PHD-type" evidence="5">
    <location>
        <begin position="339"/>
        <end position="402"/>
    </location>
</feature>
<evidence type="ECO:0000256" key="1">
    <source>
        <dbReference type="ARBA" id="ARBA00022723"/>
    </source>
</evidence>
<evidence type="ECO:0000259" key="5">
    <source>
        <dbReference type="SMART" id="SM00249"/>
    </source>
</evidence>
<dbReference type="EMBL" id="JAUIZM010000005">
    <property type="protein sequence ID" value="KAK1385694.1"/>
    <property type="molecule type" value="Genomic_DNA"/>
</dbReference>
<keyword evidence="4" id="KW-0862">Zinc</keyword>
<organism evidence="6 7">
    <name type="scientific">Heracleum sosnowskyi</name>
    <dbReference type="NCBI Taxonomy" id="360622"/>
    <lineage>
        <taxon>Eukaryota</taxon>
        <taxon>Viridiplantae</taxon>
        <taxon>Streptophyta</taxon>
        <taxon>Embryophyta</taxon>
        <taxon>Tracheophyta</taxon>
        <taxon>Spermatophyta</taxon>
        <taxon>Magnoliopsida</taxon>
        <taxon>eudicotyledons</taxon>
        <taxon>Gunneridae</taxon>
        <taxon>Pentapetalae</taxon>
        <taxon>asterids</taxon>
        <taxon>campanulids</taxon>
        <taxon>Apiales</taxon>
        <taxon>Apiaceae</taxon>
        <taxon>Apioideae</taxon>
        <taxon>apioid superclade</taxon>
        <taxon>Tordylieae</taxon>
        <taxon>Tordyliinae</taxon>
        <taxon>Heracleum</taxon>
    </lineage>
</organism>
<evidence type="ECO:0000256" key="2">
    <source>
        <dbReference type="ARBA" id="ARBA00022737"/>
    </source>
</evidence>
<feature type="domain" description="Zinc finger PHD-type" evidence="5">
    <location>
        <begin position="511"/>
        <end position="582"/>
    </location>
</feature>
<feature type="domain" description="Zinc finger PHD-type" evidence="5">
    <location>
        <begin position="217"/>
        <end position="273"/>
    </location>
</feature>
<dbReference type="GO" id="GO:0008270">
    <property type="term" value="F:zinc ion binding"/>
    <property type="evidence" value="ECO:0007669"/>
    <property type="project" value="UniProtKB-KW"/>
</dbReference>
<dbReference type="SMART" id="SM00249">
    <property type="entry name" value="PHD"/>
    <property type="match status" value="5"/>
</dbReference>
<evidence type="ECO:0000313" key="7">
    <source>
        <dbReference type="Proteomes" id="UP001237642"/>
    </source>
</evidence>
<dbReference type="SUPFAM" id="SSF57889">
    <property type="entry name" value="Cysteine-rich domain"/>
    <property type="match status" value="4"/>
</dbReference>
<dbReference type="InterPro" id="IPR046349">
    <property type="entry name" value="C1-like_sf"/>
</dbReference>
<evidence type="ECO:0000256" key="4">
    <source>
        <dbReference type="ARBA" id="ARBA00022833"/>
    </source>
</evidence>
<keyword evidence="1" id="KW-0479">Metal-binding</keyword>
<dbReference type="Proteomes" id="UP001237642">
    <property type="component" value="Unassembled WGS sequence"/>
</dbReference>
<comment type="caution">
    <text evidence="6">The sequence shown here is derived from an EMBL/GenBank/DDBJ whole genome shotgun (WGS) entry which is preliminary data.</text>
</comment>
<keyword evidence="2" id="KW-0677">Repeat</keyword>